<gene>
    <name evidence="1" type="ORF">LX95_01149</name>
</gene>
<evidence type="ECO:0008006" key="3">
    <source>
        <dbReference type="Google" id="ProtNLM"/>
    </source>
</evidence>
<keyword evidence="2" id="KW-1185">Reference proteome</keyword>
<reference evidence="1 2" key="1">
    <citation type="submission" date="2018-06" db="EMBL/GenBank/DDBJ databases">
        <title>Genomic Encyclopedia of Archaeal and Bacterial Type Strains, Phase II (KMG-II): from individual species to whole genera.</title>
        <authorList>
            <person name="Goeker M."/>
        </authorList>
    </citation>
    <scope>NUCLEOTIDE SEQUENCE [LARGE SCALE GENOMIC DNA]</scope>
    <source>
        <strain evidence="1 2">DSM 15361</strain>
    </source>
</reference>
<proteinExistence type="predicted"/>
<comment type="caution">
    <text evidence="1">The sequence shown here is derived from an EMBL/GenBank/DDBJ whole genome shotgun (WGS) entry which is preliminary data.</text>
</comment>
<evidence type="ECO:0000313" key="1">
    <source>
        <dbReference type="EMBL" id="PZW41473.1"/>
    </source>
</evidence>
<sequence length="792" mass="90210">MQKLFSLFVFLFTCITFSQTPIHSFERIKEAQSNFFQLDRENIFLHFNKTKFVPQEGVWFTAYSYSSKNLLPHTSTTNLQVKLFDKSGKEVASKVIFIYEGVGEGFFDITELGLTPGIYQIKASTNYMKNFREDLAFHETIEILGNYTSAENSPSVKKAYDLQMLPEGGHFLTNVNNSVGVKLIDQNGKGVEFLNAELKNSKNETITNFKSNSFGLAKFNFTPTVGEKYKVVVYLANENNITSSLPPINTKGIALSVNNLHPTQVILSIQTNRETLKEIQQKPYTVLVHQNGNMNAMEFLFPNNNTQVILPIKKSSLNPGVNTITIFNEKKQPILERLVYKEITAKRIDASVSLKKNHIDSLEYEVQLTDNIKKGSLSISVLPSATKSYTSTQSIASAFFLEPYLKGQVENASYYFDKENPRQRFYDLDLDLLLLTQGWSKYRWNDVFNHPPKNFYESEVGFSLNGKVNNYNPKKIDQVYVKSNHSGLFEVIELDNTGNFTLDSLFVIKTDSLYIGSIKKRNDKTKKPQLFITALPKNKVESIERLRLPTSNKKDVYAPTNFNTKSFISDEVLDTVILQGENINRVRSRSSAFEDVIVFDEDISNFYQFFLDYIITKGYDVIRGINNVSIRSRRQVSTINGVIPTKVFIDGMPIDYEFSNMLLILKTKDIEEVILNKSGVGQGLFGAGGTIEIITKKSYGYKNTKVKELALKYELQDGFSSNKSFYAPKYSSFSSEDFQKYGVIHWVPSLNFDNQNSKSFKFLNTLTEEITFYIEGLTTEGKIISEKINIKP</sequence>
<dbReference type="AlphaFoldDB" id="A0A2W7IS41"/>
<dbReference type="EMBL" id="QKYV01000003">
    <property type="protein sequence ID" value="PZW41473.1"/>
    <property type="molecule type" value="Genomic_DNA"/>
</dbReference>
<accession>A0A2W7IS41</accession>
<organism evidence="1 2">
    <name type="scientific">Mesonia algae</name>
    <dbReference type="NCBI Taxonomy" id="213248"/>
    <lineage>
        <taxon>Bacteria</taxon>
        <taxon>Pseudomonadati</taxon>
        <taxon>Bacteroidota</taxon>
        <taxon>Flavobacteriia</taxon>
        <taxon>Flavobacteriales</taxon>
        <taxon>Flavobacteriaceae</taxon>
        <taxon>Mesonia</taxon>
    </lineage>
</organism>
<name>A0A2W7IS41_9FLAO</name>
<evidence type="ECO:0000313" key="2">
    <source>
        <dbReference type="Proteomes" id="UP000249542"/>
    </source>
</evidence>
<dbReference type="Proteomes" id="UP000249542">
    <property type="component" value="Unassembled WGS sequence"/>
</dbReference>
<protein>
    <recommendedName>
        <fullName evidence="3">TonB-dependent receptor-like protein</fullName>
    </recommendedName>
</protein>
<dbReference type="RefSeq" id="WP_111540481.1">
    <property type="nucleotide sequence ID" value="NZ_QKYV01000003.1"/>
</dbReference>